<evidence type="ECO:0000256" key="5">
    <source>
        <dbReference type="HAMAP-Rule" id="MF_00845"/>
    </source>
</evidence>
<accession>A0ABS8ZTM8</accession>
<feature type="binding site" evidence="5">
    <location>
        <position position="49"/>
    </location>
    <ligand>
        <name>FAD</name>
        <dbReference type="ChEBI" id="CHEBI:57692"/>
    </ligand>
</feature>
<dbReference type="EC" id="1.14.13.-" evidence="5"/>
<evidence type="ECO:0000313" key="7">
    <source>
        <dbReference type="EMBL" id="MCE7010957.1"/>
    </source>
</evidence>
<name>A0ABS8ZTM8_9PSEU</name>
<keyword evidence="5" id="KW-0547">Nucleotide-binding</keyword>
<evidence type="ECO:0000313" key="8">
    <source>
        <dbReference type="Proteomes" id="UP001521150"/>
    </source>
</evidence>
<keyword evidence="3 5" id="KW-0560">Oxidoreductase</keyword>
<dbReference type="HAMAP" id="MF_00845">
    <property type="entry name" value="TetX_monooxygenase"/>
    <property type="match status" value="1"/>
</dbReference>
<evidence type="ECO:0000259" key="6">
    <source>
        <dbReference type="Pfam" id="PF01494"/>
    </source>
</evidence>
<sequence length="377" mass="40092">MTNHYPIAIIGAGLGGLTLARVLHVNGIDAAVFETEPSAEARTQGGMLDIHADSGQVALHAANLHADFRGLIHAGGQAMRIVDPQGVTHFSERDDGTGDRPEVDRGQLRDLLLNSLPDTTVHWGRKVTDVRALGNGRHEVTFADGVVITTDLLVGADGAWSRVRPLVSSAVPEYTGISFVETDLLDAAARHPVCADMVGSGSFISLGDNKGLLVHCESDGSLHVYTALKVDESWLDGIDFADAPAAKHVVLEQFEGWHDTLRALIADGDVVPRRIHALPVGHRWDRVPGVTLVGDAAHLMSPFAGEGANLAMLDGAELGLAIVNHLGDTEAALDVYERALFPRSASSAAESAGNLTMMFGDDGLDDLLDQFRHRSLV</sequence>
<dbReference type="PRINTS" id="PR00420">
    <property type="entry name" value="RNGMNOXGNASE"/>
</dbReference>
<evidence type="ECO:0000256" key="2">
    <source>
        <dbReference type="ARBA" id="ARBA00022827"/>
    </source>
</evidence>
<dbReference type="Proteomes" id="UP001521150">
    <property type="component" value="Unassembled WGS sequence"/>
</dbReference>
<dbReference type="InterPro" id="IPR036188">
    <property type="entry name" value="FAD/NAD-bd_sf"/>
</dbReference>
<feature type="binding site" evidence="5">
    <location>
        <position position="295"/>
    </location>
    <ligand>
        <name>FAD</name>
        <dbReference type="ChEBI" id="CHEBI:57692"/>
    </ligand>
</feature>
<feature type="domain" description="FAD-binding" evidence="6">
    <location>
        <begin position="120"/>
        <end position="339"/>
    </location>
</feature>
<protein>
    <recommendedName>
        <fullName evidence="5">Flavin-dependent monooxygenase</fullName>
    </recommendedName>
    <alternativeName>
        <fullName evidence="5">TetX monooxygenase</fullName>
        <shortName evidence="5">TetX</shortName>
        <ecNumber evidence="5">1.14.13.-</ecNumber>
    </alternativeName>
</protein>
<dbReference type="InterPro" id="IPR043683">
    <property type="entry name" value="TetX_monooxygenase"/>
</dbReference>
<comment type="subunit">
    <text evidence="5">Monomer.</text>
</comment>
<keyword evidence="2 5" id="KW-0274">FAD</keyword>
<comment type="similarity">
    <text evidence="5">Belongs to the aromatic-ring hydroxylase family. TetX subfamily.</text>
</comment>
<keyword evidence="8" id="KW-1185">Reference proteome</keyword>
<reference evidence="7 8" key="1">
    <citation type="submission" date="2021-12" db="EMBL/GenBank/DDBJ databases">
        <title>Genome sequence of Kibdelosporangium philippinense ATCC 49844.</title>
        <authorList>
            <person name="Fedorov E.A."/>
            <person name="Omeragic M."/>
            <person name="Shalygina K.F."/>
            <person name="Maclea K.S."/>
        </authorList>
    </citation>
    <scope>NUCLEOTIDE SEQUENCE [LARGE SCALE GENOMIC DNA]</scope>
    <source>
        <strain evidence="7 8">ATCC 49844</strain>
    </source>
</reference>
<keyword evidence="4 5" id="KW-0503">Monooxygenase</keyword>
<dbReference type="GO" id="GO:0004497">
    <property type="term" value="F:monooxygenase activity"/>
    <property type="evidence" value="ECO:0007669"/>
    <property type="project" value="UniProtKB-KW"/>
</dbReference>
<comment type="domain">
    <text evidence="5">Consists of an N-terminal FAD-binding domain with a Rossman fold and a C-terminal substrate-binding domain.</text>
</comment>
<dbReference type="InterPro" id="IPR002938">
    <property type="entry name" value="FAD-bd"/>
</dbReference>
<dbReference type="RefSeq" id="WP_233733252.1">
    <property type="nucleotide sequence ID" value="NZ_JAJVCN010000004.1"/>
</dbReference>
<feature type="binding site" evidence="5">
    <location>
        <position position="42"/>
    </location>
    <ligand>
        <name>NADPH</name>
        <dbReference type="ChEBI" id="CHEBI:57783"/>
    </ligand>
</feature>
<evidence type="ECO:0000256" key="3">
    <source>
        <dbReference type="ARBA" id="ARBA00023002"/>
    </source>
</evidence>
<dbReference type="Pfam" id="PF01494">
    <property type="entry name" value="FAD_binding_3"/>
    <property type="match status" value="1"/>
</dbReference>
<dbReference type="PANTHER" id="PTHR46972">
    <property type="entry name" value="MONOOXYGENASE ASQM-RELATED"/>
    <property type="match status" value="1"/>
</dbReference>
<evidence type="ECO:0000256" key="4">
    <source>
        <dbReference type="ARBA" id="ARBA00023033"/>
    </source>
</evidence>
<organism evidence="7 8">
    <name type="scientific">Kibdelosporangium philippinense</name>
    <dbReference type="NCBI Taxonomy" id="211113"/>
    <lineage>
        <taxon>Bacteria</taxon>
        <taxon>Bacillati</taxon>
        <taxon>Actinomycetota</taxon>
        <taxon>Actinomycetes</taxon>
        <taxon>Pseudonocardiales</taxon>
        <taxon>Pseudonocardiaceae</taxon>
        <taxon>Kibdelosporangium</taxon>
    </lineage>
</organism>
<proteinExistence type="inferred from homology"/>
<dbReference type="EMBL" id="JAJVCN010000004">
    <property type="protein sequence ID" value="MCE7010957.1"/>
    <property type="molecule type" value="Genomic_DNA"/>
</dbReference>
<keyword evidence="1 5" id="KW-0285">Flavoprotein</keyword>
<dbReference type="SUPFAM" id="SSF51905">
    <property type="entry name" value="FAD/NAD(P)-binding domain"/>
    <property type="match status" value="1"/>
</dbReference>
<comment type="cofactor">
    <cofactor evidence="5">
        <name>FAD</name>
        <dbReference type="ChEBI" id="CHEBI:57692"/>
    </cofactor>
</comment>
<dbReference type="Gene3D" id="3.50.50.60">
    <property type="entry name" value="FAD/NAD(P)-binding domain"/>
    <property type="match status" value="1"/>
</dbReference>
<gene>
    <name evidence="7" type="ORF">LWC34_50365</name>
</gene>
<comment type="function">
    <text evidence="5">An FAD-requiring monooxygenase active on some tetracycline antibiotic derivatives, which leads to their inactivation. Hydroxylates carbon 11a of tetracycline and some analogs.</text>
</comment>
<feature type="binding site" evidence="5">
    <location>
        <position position="105"/>
    </location>
    <ligand>
        <name>FAD</name>
        <dbReference type="ChEBI" id="CHEBI:57692"/>
    </ligand>
</feature>
<comment type="catalytic activity">
    <reaction evidence="5">
        <text>a tetracycline + NADPH + O2 + H(+) = an 11a-hydroxytetracycline + NADP(+) + H2O</text>
        <dbReference type="Rhea" id="RHEA:61444"/>
        <dbReference type="ChEBI" id="CHEBI:15377"/>
        <dbReference type="ChEBI" id="CHEBI:15378"/>
        <dbReference type="ChEBI" id="CHEBI:15379"/>
        <dbReference type="ChEBI" id="CHEBI:57783"/>
        <dbReference type="ChEBI" id="CHEBI:58349"/>
        <dbReference type="ChEBI" id="CHEBI:144644"/>
        <dbReference type="ChEBI" id="CHEBI:144645"/>
    </reaction>
</comment>
<evidence type="ECO:0000256" key="1">
    <source>
        <dbReference type="ARBA" id="ARBA00022630"/>
    </source>
</evidence>
<comment type="subcellular location">
    <subcellularLocation>
        <location evidence="5">Cytoplasm</location>
    </subcellularLocation>
</comment>
<dbReference type="PANTHER" id="PTHR46972:SF1">
    <property type="entry name" value="FAD DEPENDENT OXIDOREDUCTASE DOMAIN-CONTAINING PROTEIN"/>
    <property type="match status" value="1"/>
</dbReference>
<keyword evidence="5" id="KW-0521">NADP</keyword>
<keyword evidence="5" id="KW-0963">Cytoplasm</keyword>
<comment type="caution">
    <text evidence="7">The sequence shown here is derived from an EMBL/GenBank/DDBJ whole genome shotgun (WGS) entry which is preliminary data.</text>
</comment>